<comment type="subunit">
    <text evidence="4">Binds to mitochondrial small subunit 15S rRNA.</text>
</comment>
<dbReference type="NCBIfam" id="TIGR00756">
    <property type="entry name" value="PPR"/>
    <property type="match status" value="2"/>
</dbReference>
<comment type="similarity">
    <text evidence="1">Belongs to the CCM1 family.</text>
</comment>
<dbReference type="InterPro" id="IPR011990">
    <property type="entry name" value="TPR-like_helical_dom_sf"/>
</dbReference>
<evidence type="ECO:0008006" key="9">
    <source>
        <dbReference type="Google" id="ProtNLM"/>
    </source>
</evidence>
<reference evidence="7" key="1">
    <citation type="submission" date="2022-07" db="EMBL/GenBank/DDBJ databases">
        <title>Phylogenomic reconstructions and comparative analyses of Kickxellomycotina fungi.</title>
        <authorList>
            <person name="Reynolds N.K."/>
            <person name="Stajich J.E."/>
            <person name="Barry K."/>
            <person name="Grigoriev I.V."/>
            <person name="Crous P."/>
            <person name="Smith M.E."/>
        </authorList>
    </citation>
    <scope>NUCLEOTIDE SEQUENCE</scope>
    <source>
        <strain evidence="7">BCRC 34381</strain>
    </source>
</reference>
<dbReference type="PANTHER" id="PTHR47447">
    <property type="entry name" value="OS03G0856100 PROTEIN"/>
    <property type="match status" value="1"/>
</dbReference>
<evidence type="ECO:0000256" key="6">
    <source>
        <dbReference type="SAM" id="MobiDB-lite"/>
    </source>
</evidence>
<evidence type="ECO:0000256" key="1">
    <source>
        <dbReference type="ARBA" id="ARBA00006192"/>
    </source>
</evidence>
<dbReference type="PROSITE" id="PS51375">
    <property type="entry name" value="PPR"/>
    <property type="match status" value="3"/>
</dbReference>
<proteinExistence type="inferred from homology"/>
<dbReference type="PANTHER" id="PTHR47447:SF17">
    <property type="entry name" value="OS12G0638900 PROTEIN"/>
    <property type="match status" value="1"/>
</dbReference>
<gene>
    <name evidence="7" type="ORF">LPJ61_002743</name>
</gene>
<evidence type="ECO:0000256" key="4">
    <source>
        <dbReference type="ARBA" id="ARBA00044511"/>
    </source>
</evidence>
<feature type="repeat" description="PPR" evidence="5">
    <location>
        <begin position="879"/>
        <end position="913"/>
    </location>
</feature>
<keyword evidence="8" id="KW-1185">Reference proteome</keyword>
<dbReference type="Gene3D" id="1.25.40.10">
    <property type="entry name" value="Tetratricopeptide repeat domain"/>
    <property type="match status" value="3"/>
</dbReference>
<protein>
    <recommendedName>
        <fullName evidence="9">Pentacotripeptide-repeat region of PRORP domain-containing protein</fullName>
    </recommendedName>
</protein>
<evidence type="ECO:0000256" key="3">
    <source>
        <dbReference type="ARBA" id="ARBA00044493"/>
    </source>
</evidence>
<dbReference type="Proteomes" id="UP001143981">
    <property type="component" value="Unassembled WGS sequence"/>
</dbReference>
<feature type="region of interest" description="Disordered" evidence="6">
    <location>
        <begin position="1242"/>
        <end position="1278"/>
    </location>
</feature>
<accession>A0A9W7YDX2</accession>
<comment type="function">
    <text evidence="3">Regulates mitochondrial small subunit maturation by controlling 15S rRNA 5'-end processing. Localizes to the 5' precursor of the 15S rRNA in a position that is subsequently occupied by mS47 in the mature yeast mtSSU. Uses structure and sequence-specific RNA recognition, binding to a single-stranded region of the precursor and specifically recognizing bases -6 to -1. The exchange of Ccm1 for mS47 is coupled to the irreversible removal of precursor rRNA that is accompanied by conformational changes of the mitoribosomal proteins uS5m and mS26. These conformational changes signal completion of 5'-end rRNA processing through protection of the mature 5'-end of the 15S rRNA and stabilization of mS47. The removal of the 5' precursor together with the dissociation of Ccm1 may be catalyzed by the 5'-3' exoribonuclease Pet127. Involved in the specific removal of group I introns in mitochondrial encoded transcripts.</text>
</comment>
<feature type="region of interest" description="Disordered" evidence="6">
    <location>
        <begin position="657"/>
        <end position="680"/>
    </location>
</feature>
<feature type="repeat" description="PPR" evidence="5">
    <location>
        <begin position="483"/>
        <end position="517"/>
    </location>
</feature>
<dbReference type="EMBL" id="JANBOI010000378">
    <property type="protein sequence ID" value="KAJ1731003.1"/>
    <property type="molecule type" value="Genomic_DNA"/>
</dbReference>
<dbReference type="Pfam" id="PF13812">
    <property type="entry name" value="PPR_3"/>
    <property type="match status" value="1"/>
</dbReference>
<name>A0A9W7YDX2_9FUNG</name>
<evidence type="ECO:0000256" key="2">
    <source>
        <dbReference type="ARBA" id="ARBA00022737"/>
    </source>
</evidence>
<comment type="caution">
    <text evidence="7">The sequence shown here is derived from an EMBL/GenBank/DDBJ whole genome shotgun (WGS) entry which is preliminary data.</text>
</comment>
<feature type="compositionally biased region" description="Low complexity" evidence="6">
    <location>
        <begin position="1242"/>
        <end position="1252"/>
    </location>
</feature>
<dbReference type="OrthoDB" id="185373at2759"/>
<keyword evidence="2" id="KW-0677">Repeat</keyword>
<sequence>MLGYSCLVAPALKQSYTALGPGYVHVGRVLRSAQRHGLGDGGDVRLERPHARYIHAGGNQRKDRTISSDDGARRQMLDRALLRGNSPFLTKVVQLLPEADQASLESFSNALRESRSSGSHLDRHYALLRKHNLHQYLTIHAMQRLLKCIASDPGSFYSAGSKPPTDVIVGLIDDYRSLGFELGASEYSSLIRALAAEPGREKEALELVDNIVDNSELAPFLRPRKGKRDQGASVADRIPSDEEIARIDEGQVKAAAATSGAATGRRAPAVNGEESGTGADWIQELVVEQRRARHQGRAQGDERIVRISRSFYHMAMRGFAYVYHVRGVLAILNRMLESATQVPYRIARHLMPNKETWDIVGEVLVRQRDRPTFVRAWIGFLSRGSRPPTGLTQGLVRLLVSQSCVEQAIWVMCISRCLPDNGERSTQPPFSEDTVPWELKVQTMHVASALEAASALDVTHMTPLDALAQGRVAVQLPVLGKPDPEIYAHLIGGAVRMKSAKLAERLFQELVDAGVAPAGATFGHLASLYADRRQTSRVFLIVREVLVQQHKRMVSDELADGSITLAEAQERISRSVRRKASLLRVDVECIVPLLRFYLQSGRDSEALSLLRSWDMIYAHHIPAEKLALALARVYNRSEDAPIAEDIIQRMRDALARDKDSAPAAEGDNQQEQPISHAQGAAASPAAGVAAGADTGVMLQAYLQAIQTHFKARNIPGVIQVLRDITASGHQPPYGMWETIMRGLLREQAFDLFDAVHVYLRDTLRMPLSMPLYSMWMRSLRNHGDVVGTQAAFDEMISMGQVPNQQHYQYLVQVYAYDGWIEQAVAIVSSLRRPNSSLRAGLGIDVAAIEAYVACGDMERAEVELRYLLDNTHLPTNRIPARPFNYLIIGYLHAGNGRKAMRMYEEMVRLGVRPDVYTFAVLMQSYAVANDLANCMRVFNEMVRVGIAPDIVVYTIMICAFGAAKKVLNAEIVFRQILREQAWARSQIAGQGLTRADAPLSNTSLEALDAYADALSAAEPSETQPFADAGSSSPEEQLRLRGFFNLDPVVYIAILIVYRRSGRTMNALATWERMISNFPIVQWNPRQGGIASKSLHFTGRFHIPAWTLLLRTARESIGVTSAAANLTTYARYFVTPLYPAAVAAAMDRRWRQKQAIMRHSGEGSWDPAATARNPSDRMKARLHAVNDIEKELDARTAIDRSFCIHQRYRTSLPALDRMEPFAGFSYWLPNGIDLSALDADPAASAQADASTPANDNEAPATQSPPSAMPSLPSFMTKKGRHAKESAQGIAAIVARQWRSLEDNMFKFTNIHVAEYIPCMLVGRQYDDLLRFLSLVEPAPGSDVSENTPGPPANYRYRNIAIDEYLTRLLVRQFQVVRSQLLAERERRTLLAALLDTSSDLAVCYTRESMYGYVSKQRSDDERQVMHERMVIHCERELSWAGELQMLVDVARAWGRLLPSRDKTYLEKATRRATLLLH</sequence>
<dbReference type="InterPro" id="IPR002885">
    <property type="entry name" value="PPR_rpt"/>
</dbReference>
<evidence type="ECO:0000256" key="5">
    <source>
        <dbReference type="PROSITE-ProRule" id="PRU00708"/>
    </source>
</evidence>
<evidence type="ECO:0000313" key="8">
    <source>
        <dbReference type="Proteomes" id="UP001143981"/>
    </source>
</evidence>
<evidence type="ECO:0000313" key="7">
    <source>
        <dbReference type="EMBL" id="KAJ1731003.1"/>
    </source>
</evidence>
<feature type="repeat" description="PPR" evidence="5">
    <location>
        <begin position="914"/>
        <end position="948"/>
    </location>
</feature>
<organism evidence="7 8">
    <name type="scientific">Coemansia biformis</name>
    <dbReference type="NCBI Taxonomy" id="1286918"/>
    <lineage>
        <taxon>Eukaryota</taxon>
        <taxon>Fungi</taxon>
        <taxon>Fungi incertae sedis</taxon>
        <taxon>Zoopagomycota</taxon>
        <taxon>Kickxellomycotina</taxon>
        <taxon>Kickxellomycetes</taxon>
        <taxon>Kickxellales</taxon>
        <taxon>Kickxellaceae</taxon>
        <taxon>Coemansia</taxon>
    </lineage>
</organism>